<evidence type="ECO:0000313" key="8">
    <source>
        <dbReference type="EMBL" id="BBE33521.1"/>
    </source>
</evidence>
<protein>
    <submittedName>
        <fullName evidence="9">CitMHS family citrate-Mg2+:H+ or citrate-Ca2+:H+ symporter</fullName>
    </submittedName>
    <submittedName>
        <fullName evidence="8">Citrate transporter</fullName>
    </submittedName>
</protein>
<evidence type="ECO:0000256" key="4">
    <source>
        <dbReference type="ARBA" id="ARBA00022989"/>
    </source>
</evidence>
<accession>A0AAD1G0G7</accession>
<keyword evidence="3 6" id="KW-0812">Transmembrane</keyword>
<organism evidence="8 10">
    <name type="scientific">Sphingosinicella microcystinivorans</name>
    <dbReference type="NCBI Taxonomy" id="335406"/>
    <lineage>
        <taxon>Bacteria</taxon>
        <taxon>Pseudomonadati</taxon>
        <taxon>Pseudomonadota</taxon>
        <taxon>Alphaproteobacteria</taxon>
        <taxon>Sphingomonadales</taxon>
        <taxon>Sphingosinicellaceae</taxon>
        <taxon>Sphingosinicella</taxon>
    </lineage>
</organism>
<keyword evidence="5 6" id="KW-0472">Membrane</keyword>
<dbReference type="Proteomes" id="UP000276029">
    <property type="component" value="Unassembled WGS sequence"/>
</dbReference>
<dbReference type="Proteomes" id="UP000275727">
    <property type="component" value="Chromosome"/>
</dbReference>
<dbReference type="KEGG" id="smic:SmB9_11790"/>
<evidence type="ECO:0000256" key="6">
    <source>
        <dbReference type="SAM" id="Phobius"/>
    </source>
</evidence>
<feature type="transmembrane region" description="Helical" evidence="6">
    <location>
        <begin position="288"/>
        <end position="308"/>
    </location>
</feature>
<feature type="transmembrane region" description="Helical" evidence="6">
    <location>
        <begin position="57"/>
        <end position="79"/>
    </location>
</feature>
<evidence type="ECO:0000259" key="7">
    <source>
        <dbReference type="Pfam" id="PF03600"/>
    </source>
</evidence>
<dbReference type="GO" id="GO:0015128">
    <property type="term" value="F:gluconate transmembrane transporter activity"/>
    <property type="evidence" value="ECO:0007669"/>
    <property type="project" value="InterPro"/>
</dbReference>
<dbReference type="PANTHER" id="PTHR30354:SF26">
    <property type="entry name" value="TRANSPORTER, PUTATIVE-RELATED"/>
    <property type="match status" value="1"/>
</dbReference>
<dbReference type="AlphaFoldDB" id="A0AAD1G0G7"/>
<dbReference type="InterPro" id="IPR004680">
    <property type="entry name" value="Cit_transptr-like_dom"/>
</dbReference>
<evidence type="ECO:0000256" key="5">
    <source>
        <dbReference type="ARBA" id="ARBA00023136"/>
    </source>
</evidence>
<feature type="transmembrane region" description="Helical" evidence="6">
    <location>
        <begin position="25"/>
        <end position="45"/>
    </location>
</feature>
<feature type="transmembrane region" description="Helical" evidence="6">
    <location>
        <begin position="415"/>
        <end position="436"/>
    </location>
</feature>
<proteinExistence type="predicted"/>
<dbReference type="InterPro" id="IPR014738">
    <property type="entry name" value="Citrate_transporter"/>
</dbReference>
<sequence>MLSILAFGMVATFMTLIMTKRMSAMIALIIVPTAFALIAGFSAGLGEMMLAGIRDIAPTGVMLLFAILYFGIMIDAGLFDPLTRKVVELAHGDPLRITMGSAILGLVVALDGDGTTTYMITLSALLPLYKHMKMDVRVLTCILIMAVAAMNLVPWGGPTSRAAIALGVDPRALFLSLIPPVLTTVCWVLFTAWMLGRAERKRLGVTERVAMPAPGQLDLSTPDSDGTPSTRRPRLYWFNAALTAALMGVLLFGDVPLQVLFMVAFAIAAMVNYPQVEMQRERVAAHASNALATAGLVFAAGIFTGVLSGTKMVDAMANTVTGFIPDALGPYMAPITALVSIPFTVLISNDAFYFGMLPVLAQSAGHYGITAMEVARASLVGQQIHLLSPLVASTYLLVATAGVELGDHQRFTMKWALGACAVFMVTCLLLGLFPWYA</sequence>
<dbReference type="PANTHER" id="PTHR30354">
    <property type="entry name" value="GNT FAMILY GLUCONATE TRANSPORTER"/>
    <property type="match status" value="1"/>
</dbReference>
<reference evidence="8 10" key="1">
    <citation type="submission" date="2018-06" db="EMBL/GenBank/DDBJ databases">
        <title>Complete Genome Sequence of the Microcystin-Degrading Bacterium Sphingosinicella microcystinivorans Strain B-9.</title>
        <authorList>
            <person name="Jin H."/>
            <person name="Nishizawa T."/>
            <person name="Guo Y."/>
            <person name="Nishizawa A."/>
            <person name="Park H."/>
            <person name="Kato H."/>
            <person name="Tsuji K."/>
            <person name="Harada K."/>
        </authorList>
    </citation>
    <scope>NUCLEOTIDE SEQUENCE [LARGE SCALE GENOMIC DNA]</scope>
    <source>
        <strain evidence="8 10">B9</strain>
    </source>
</reference>
<feature type="transmembrane region" description="Helical" evidence="6">
    <location>
        <begin position="138"/>
        <end position="157"/>
    </location>
</feature>
<keyword evidence="2" id="KW-0813">Transport</keyword>
<feature type="transmembrane region" description="Helical" evidence="6">
    <location>
        <begin position="177"/>
        <end position="195"/>
    </location>
</feature>
<dbReference type="EMBL" id="RBWX01000007">
    <property type="protein sequence ID" value="RKS90607.1"/>
    <property type="molecule type" value="Genomic_DNA"/>
</dbReference>
<evidence type="ECO:0000313" key="9">
    <source>
        <dbReference type="EMBL" id="RKS90607.1"/>
    </source>
</evidence>
<evidence type="ECO:0000256" key="2">
    <source>
        <dbReference type="ARBA" id="ARBA00022448"/>
    </source>
</evidence>
<feature type="transmembrane region" description="Helical" evidence="6">
    <location>
        <begin position="235"/>
        <end position="253"/>
    </location>
</feature>
<feature type="transmembrane region" description="Helical" evidence="6">
    <location>
        <begin position="259"/>
        <end position="276"/>
    </location>
</feature>
<feature type="transmembrane region" description="Helical" evidence="6">
    <location>
        <begin position="99"/>
        <end position="126"/>
    </location>
</feature>
<dbReference type="NCBIfam" id="TIGR00784">
    <property type="entry name" value="citMHS"/>
    <property type="match status" value="1"/>
</dbReference>
<dbReference type="InterPro" id="IPR003474">
    <property type="entry name" value="Glcn_transporter"/>
</dbReference>
<evidence type="ECO:0000313" key="11">
    <source>
        <dbReference type="Proteomes" id="UP000276029"/>
    </source>
</evidence>
<gene>
    <name evidence="9" type="ORF">DFR51_0145</name>
    <name evidence="8" type="ORF">SmB9_11790</name>
</gene>
<dbReference type="GO" id="GO:0015137">
    <property type="term" value="F:citrate transmembrane transporter activity"/>
    <property type="evidence" value="ECO:0007669"/>
    <property type="project" value="InterPro"/>
</dbReference>
<evidence type="ECO:0000313" key="10">
    <source>
        <dbReference type="Proteomes" id="UP000275727"/>
    </source>
</evidence>
<keyword evidence="11" id="KW-1185">Reference proteome</keyword>
<dbReference type="RefSeq" id="WP_121047138.1">
    <property type="nucleotide sequence ID" value="NZ_AP018711.1"/>
</dbReference>
<dbReference type="EMBL" id="AP018711">
    <property type="protein sequence ID" value="BBE33521.1"/>
    <property type="molecule type" value="Genomic_DNA"/>
</dbReference>
<feature type="domain" description="Citrate transporter-like" evidence="7">
    <location>
        <begin position="14"/>
        <end position="381"/>
    </location>
</feature>
<dbReference type="Pfam" id="PF03600">
    <property type="entry name" value="CitMHS"/>
    <property type="match status" value="1"/>
</dbReference>
<reference evidence="9 11" key="2">
    <citation type="submission" date="2018-10" db="EMBL/GenBank/DDBJ databases">
        <title>Genomic Encyclopedia of Type Strains, Phase IV (KMG-IV): sequencing the most valuable type-strain genomes for metagenomic binning, comparative biology and taxonomic classification.</title>
        <authorList>
            <person name="Goeker M."/>
        </authorList>
    </citation>
    <scope>NUCLEOTIDE SEQUENCE [LARGE SCALE GENOMIC DNA]</scope>
    <source>
        <strain evidence="9 11">DSM 19791</strain>
    </source>
</reference>
<dbReference type="GO" id="GO:0005886">
    <property type="term" value="C:plasma membrane"/>
    <property type="evidence" value="ECO:0007669"/>
    <property type="project" value="TreeGrafter"/>
</dbReference>
<comment type="subcellular location">
    <subcellularLocation>
        <location evidence="1">Membrane</location>
        <topology evidence="1">Multi-pass membrane protein</topology>
    </subcellularLocation>
</comment>
<evidence type="ECO:0000256" key="3">
    <source>
        <dbReference type="ARBA" id="ARBA00022692"/>
    </source>
</evidence>
<evidence type="ECO:0000256" key="1">
    <source>
        <dbReference type="ARBA" id="ARBA00004141"/>
    </source>
</evidence>
<name>A0AAD1G0G7_SPHMI</name>
<keyword evidence="4 6" id="KW-1133">Transmembrane helix</keyword>
<feature type="transmembrane region" description="Helical" evidence="6">
    <location>
        <begin position="328"/>
        <end position="347"/>
    </location>
</feature>